<dbReference type="Proteomes" id="UP000596827">
    <property type="component" value="Unassembled WGS sequence"/>
</dbReference>
<accession>A0A923MA67</accession>
<name>A0A923MA67_9BURK</name>
<dbReference type="RefSeq" id="WP_187082083.1">
    <property type="nucleotide sequence ID" value="NZ_JACORU010000005.1"/>
</dbReference>
<comment type="caution">
    <text evidence="1">The sequence shown here is derived from an EMBL/GenBank/DDBJ whole genome shotgun (WGS) entry which is preliminary data.</text>
</comment>
<keyword evidence="2" id="KW-1185">Reference proteome</keyword>
<dbReference type="AlphaFoldDB" id="A0A923MA67"/>
<sequence>MLDGIAQVHALEIVQLPKPGSMLEGQPVTDQTSRRAPIEPIAHALLSLPPGSVALAALNSENIYAVLNRLGIPVPCTDNSCYPRNEFDHLWHIVLPAGQPRPLAFTELRYGSGWQFSAR</sequence>
<reference evidence="1" key="1">
    <citation type="submission" date="2020-08" db="EMBL/GenBank/DDBJ databases">
        <title>Ramlibacter sp. GTP1 16S ribosomal RNA gene genome sequencing and assembly.</title>
        <authorList>
            <person name="Kang M."/>
        </authorList>
    </citation>
    <scope>NUCLEOTIDE SEQUENCE</scope>
    <source>
        <strain evidence="1">GTP1</strain>
    </source>
</reference>
<dbReference type="EMBL" id="JACORU010000005">
    <property type="protein sequence ID" value="MBC5765599.1"/>
    <property type="molecule type" value="Genomic_DNA"/>
</dbReference>
<gene>
    <name evidence="1" type="ORF">H8R02_14120</name>
</gene>
<proteinExistence type="predicted"/>
<protein>
    <submittedName>
        <fullName evidence="1">Uncharacterized protein</fullName>
    </submittedName>
</protein>
<organism evidence="1 2">
    <name type="scientific">Ramlibacter albus</name>
    <dbReference type="NCBI Taxonomy" id="2079448"/>
    <lineage>
        <taxon>Bacteria</taxon>
        <taxon>Pseudomonadati</taxon>
        <taxon>Pseudomonadota</taxon>
        <taxon>Betaproteobacteria</taxon>
        <taxon>Burkholderiales</taxon>
        <taxon>Comamonadaceae</taxon>
        <taxon>Ramlibacter</taxon>
    </lineage>
</organism>
<evidence type="ECO:0000313" key="2">
    <source>
        <dbReference type="Proteomes" id="UP000596827"/>
    </source>
</evidence>
<evidence type="ECO:0000313" key="1">
    <source>
        <dbReference type="EMBL" id="MBC5765599.1"/>
    </source>
</evidence>